<dbReference type="EMBL" id="BK014923">
    <property type="protein sequence ID" value="DAD82759.1"/>
    <property type="molecule type" value="Genomic_DNA"/>
</dbReference>
<sequence>MSLFQGKASAINTRLQGTSKTFNAMNELFEKELGASPYVKY</sequence>
<reference evidence="1" key="1">
    <citation type="journal article" date="2021" name="Proc. Natl. Acad. Sci. U.S.A.">
        <title>A Catalog of Tens of Thousands of Viruses from Human Metagenomes Reveals Hidden Associations with Chronic Diseases.</title>
        <authorList>
            <person name="Tisza M.J."/>
            <person name="Buck C.B."/>
        </authorList>
    </citation>
    <scope>NUCLEOTIDE SEQUENCE</scope>
    <source>
        <strain evidence="1">Ctrpg19</strain>
    </source>
</reference>
<organism evidence="1">
    <name type="scientific">Siphoviridae sp. ctrpg19</name>
    <dbReference type="NCBI Taxonomy" id="2826481"/>
    <lineage>
        <taxon>Viruses</taxon>
        <taxon>Duplodnaviria</taxon>
        <taxon>Heunggongvirae</taxon>
        <taxon>Uroviricota</taxon>
        <taxon>Caudoviricetes</taxon>
    </lineage>
</organism>
<accession>A0A8S5ML27</accession>
<proteinExistence type="predicted"/>
<protein>
    <submittedName>
        <fullName evidence="1">Uncharacterized protein</fullName>
    </submittedName>
</protein>
<evidence type="ECO:0000313" key="1">
    <source>
        <dbReference type="EMBL" id="DAD82759.1"/>
    </source>
</evidence>
<name>A0A8S5ML27_9CAUD</name>